<dbReference type="InterPro" id="IPR000719">
    <property type="entry name" value="Prot_kinase_dom"/>
</dbReference>
<dbReference type="eggNOG" id="KOG0607">
    <property type="taxonomic scope" value="Eukaryota"/>
</dbReference>
<dbReference type="Gene3D" id="1.10.510.10">
    <property type="entry name" value="Transferase(Phosphotransferase) domain 1"/>
    <property type="match status" value="1"/>
</dbReference>
<accession>A0A0D2UJM7</accession>
<reference evidence="9" key="1">
    <citation type="submission" date="2011-02" db="EMBL/GenBank/DDBJ databases">
        <title>The Genome Sequence of Capsaspora owczarzaki ATCC 30864.</title>
        <authorList>
            <person name="Russ C."/>
            <person name="Cuomo C."/>
            <person name="Burger G."/>
            <person name="Gray M.W."/>
            <person name="Holland P.W.H."/>
            <person name="King N."/>
            <person name="Lang F.B.F."/>
            <person name="Roger A.J."/>
            <person name="Ruiz-Trillo I."/>
            <person name="Young S.K."/>
            <person name="Zeng Q."/>
            <person name="Gargeya S."/>
            <person name="Alvarado L."/>
            <person name="Berlin A."/>
            <person name="Chapman S.B."/>
            <person name="Chen Z."/>
            <person name="Freedman E."/>
            <person name="Gellesch M."/>
            <person name="Goldberg J."/>
            <person name="Griggs A."/>
            <person name="Gujja S."/>
            <person name="Heilman E."/>
            <person name="Heiman D."/>
            <person name="Howarth C."/>
            <person name="Mehta T."/>
            <person name="Neiman D."/>
            <person name="Pearson M."/>
            <person name="Roberts A."/>
            <person name="Saif S."/>
            <person name="Shea T."/>
            <person name="Shenoy N."/>
            <person name="Sisk P."/>
            <person name="Stolte C."/>
            <person name="Sykes S."/>
            <person name="White J."/>
            <person name="Yandava C."/>
            <person name="Haas B."/>
            <person name="Nusbaum C."/>
            <person name="Birren B."/>
        </authorList>
    </citation>
    <scope>NUCLEOTIDE SEQUENCE</scope>
    <source>
        <strain evidence="9">ATCC 30864</strain>
    </source>
</reference>
<dbReference type="Pfam" id="PF00069">
    <property type="entry name" value="Pkinase"/>
    <property type="match status" value="1"/>
</dbReference>
<keyword evidence="9" id="KW-1185">Reference proteome</keyword>
<dbReference type="Proteomes" id="UP000008743">
    <property type="component" value="Unassembled WGS sequence"/>
</dbReference>
<dbReference type="PROSITE" id="PS00108">
    <property type="entry name" value="PROTEIN_KINASE_ST"/>
    <property type="match status" value="1"/>
</dbReference>
<evidence type="ECO:0000256" key="5">
    <source>
        <dbReference type="ARBA" id="ARBA00022840"/>
    </source>
</evidence>
<dbReference type="EMBL" id="KE346368">
    <property type="protein sequence ID" value="KJE95311.1"/>
    <property type="molecule type" value="Genomic_DNA"/>
</dbReference>
<dbReference type="InterPro" id="IPR050205">
    <property type="entry name" value="CDPK_Ser/Thr_kinases"/>
</dbReference>
<feature type="compositionally biased region" description="Polar residues" evidence="6">
    <location>
        <begin position="177"/>
        <end position="187"/>
    </location>
</feature>
<protein>
    <submittedName>
        <fullName evidence="8">CAMK/MAPKAPK/MNK protein kinase</fullName>
    </submittedName>
</protein>
<evidence type="ECO:0000313" key="9">
    <source>
        <dbReference type="Proteomes" id="UP000008743"/>
    </source>
</evidence>
<evidence type="ECO:0000256" key="4">
    <source>
        <dbReference type="ARBA" id="ARBA00022777"/>
    </source>
</evidence>
<gene>
    <name evidence="8" type="ORF">CAOG_005773</name>
</gene>
<evidence type="ECO:0000256" key="3">
    <source>
        <dbReference type="ARBA" id="ARBA00022741"/>
    </source>
</evidence>
<dbReference type="PROSITE" id="PS50011">
    <property type="entry name" value="PROTEIN_KINASE_DOM"/>
    <property type="match status" value="1"/>
</dbReference>
<proteinExistence type="predicted"/>
<dbReference type="InterPro" id="IPR008271">
    <property type="entry name" value="Ser/Thr_kinase_AS"/>
</dbReference>
<keyword evidence="2" id="KW-0808">Transferase</keyword>
<keyword evidence="3" id="KW-0547">Nucleotide-binding</keyword>
<dbReference type="InParanoid" id="A0A0D2UJM7"/>
<name>A0A0D2UJM7_CAPO3</name>
<dbReference type="AlphaFoldDB" id="A0A0D2UJM7"/>
<dbReference type="GO" id="GO:0005524">
    <property type="term" value="F:ATP binding"/>
    <property type="evidence" value="ECO:0007669"/>
    <property type="project" value="UniProtKB-KW"/>
</dbReference>
<feature type="compositionally biased region" description="Low complexity" evidence="6">
    <location>
        <begin position="155"/>
        <end position="175"/>
    </location>
</feature>
<feature type="compositionally biased region" description="Low complexity" evidence="6">
    <location>
        <begin position="197"/>
        <end position="213"/>
    </location>
</feature>
<dbReference type="OrthoDB" id="5794026at2759"/>
<dbReference type="STRING" id="595528.A0A0D2UJM7"/>
<dbReference type="SMART" id="SM00220">
    <property type="entry name" value="S_TKc"/>
    <property type="match status" value="1"/>
</dbReference>
<feature type="domain" description="Protein kinase" evidence="7">
    <location>
        <begin position="192"/>
        <end position="542"/>
    </location>
</feature>
<dbReference type="PANTHER" id="PTHR24349">
    <property type="entry name" value="SERINE/THREONINE-PROTEIN KINASE"/>
    <property type="match status" value="1"/>
</dbReference>
<evidence type="ECO:0000256" key="6">
    <source>
        <dbReference type="SAM" id="MobiDB-lite"/>
    </source>
</evidence>
<dbReference type="RefSeq" id="XP_004346446.2">
    <property type="nucleotide sequence ID" value="XM_004346396.2"/>
</dbReference>
<dbReference type="PhylomeDB" id="A0A0D2UJM7"/>
<dbReference type="GO" id="GO:0004674">
    <property type="term" value="F:protein serine/threonine kinase activity"/>
    <property type="evidence" value="ECO:0007669"/>
    <property type="project" value="UniProtKB-KW"/>
</dbReference>
<evidence type="ECO:0000313" key="8">
    <source>
        <dbReference type="EMBL" id="KJE95311.1"/>
    </source>
</evidence>
<dbReference type="InterPro" id="IPR011009">
    <property type="entry name" value="Kinase-like_dom_sf"/>
</dbReference>
<evidence type="ECO:0000256" key="2">
    <source>
        <dbReference type="ARBA" id="ARBA00022679"/>
    </source>
</evidence>
<evidence type="ECO:0000256" key="1">
    <source>
        <dbReference type="ARBA" id="ARBA00022527"/>
    </source>
</evidence>
<feature type="region of interest" description="Disordered" evidence="6">
    <location>
        <begin position="151"/>
        <end position="213"/>
    </location>
</feature>
<keyword evidence="5" id="KW-0067">ATP-binding</keyword>
<dbReference type="SUPFAM" id="SSF56112">
    <property type="entry name" value="Protein kinase-like (PK-like)"/>
    <property type="match status" value="1"/>
</dbReference>
<evidence type="ECO:0000259" key="7">
    <source>
        <dbReference type="PROSITE" id="PS50011"/>
    </source>
</evidence>
<keyword evidence="4 8" id="KW-0418">Kinase</keyword>
<organism evidence="8 9">
    <name type="scientific">Capsaspora owczarzaki (strain ATCC 30864)</name>
    <dbReference type="NCBI Taxonomy" id="595528"/>
    <lineage>
        <taxon>Eukaryota</taxon>
        <taxon>Filasterea</taxon>
        <taxon>Capsaspora</taxon>
    </lineage>
</organism>
<sequence>MSNLTWRGLAALPTATTNINSHNNTNSTSHGVQVQPLYALTPFDAHYSLGAALGNGRQAHVYSCAHLSPSASPKAQLAVKVIQIESPCKVALAADPSPTSSGFPADSMLPLLEASTLGNGDITATGTSGAGPIGSVGTIGAAAAAGTGLNGVRAGTNTNHSTNHTNPSTSSTGTNGVHGTSATTTAGLNGHAGVNETIGTGSNATNGTIATTTTGTQTGFARAATPASMSTLTSRASSMTNLAVKPGAFGVLATPGILTSPERLMKWIGDEYVAREIAVLTLCRGHPFILQLVDVLLDCSDADYQTQSGGCTVTLDRCYLVTEQLAGGALLDRIRDSTSNSTQQPLLEQDASIVAQNIASALAFLHARHIAHRDLKPANILCATTTRITPVKLADFGLVSALHSPRPSRSATAAATPMLQTPVGTMEYVAPEIAHSLSNPWDKSGYGKACDLWSFGVLLYVLLCGTAPFTRHCGRKCGFSEGRSCEYCQDLIADAVEAAEFDFEQKEWKTISSSAKDLVTELLVHDPSSRLSAENVLCHPWVAQRGSRLPLQSPAVLRGSKALLQPYLDVVTTAQQQRDLQCEISDVEAVADEMAESLPPFSGDDSPISMRSANDASIASSPMLLGMDEQDEFLQDNGLLGPHSVARSLTFNALSLKSPLYRRRQRQEDNASVAYA</sequence>
<keyword evidence="1" id="KW-0723">Serine/threonine-protein kinase</keyword>